<dbReference type="InterPro" id="IPR050238">
    <property type="entry name" value="DNA_Rep/Repair_Clamp_Loader"/>
</dbReference>
<dbReference type="InterPro" id="IPR027417">
    <property type="entry name" value="P-loop_NTPase"/>
</dbReference>
<sequence length="355" mass="38265">MTAGVQQFLPWQTAFASRWLHAPQRFAHAWLIHGLAGIGKRRFALAAAASLLCEQPRDGLACNTCQACRWVAGGNHPDLRRVRPEAVALEEGEGGEESESAARKTPSREIRVEQIRSLSGWFGTATHRGGWRVAVLYPAHAMNLIAANALLKVLEEPPPHTVFLLVTDTPDQLLPTIVSRCRRLPLPVPEPQVAAQWLREQGIEEPADWLSVAGGAPVRALELARSGESPCPAWLQGFLGGVTRPGPDAAADALAATADALERIEPAIWLDGLQRAFVDLSLNAAGMPPRYFPSQATTLATLAGRTNPAVLSDTAKWLGQQRAVAGHPLSPRLFIHSVLQRCALALGSRPARRSA</sequence>
<reference evidence="2 3" key="1">
    <citation type="submission" date="2023-08" db="EMBL/GenBank/DDBJ databases">
        <title>Alcaligenaceae gen. nov., a novel taxon isolated from the sludge of Yixing Pesticide Factory.</title>
        <authorList>
            <person name="Ruan L."/>
        </authorList>
    </citation>
    <scope>NUCLEOTIDE SEQUENCE [LARGE SCALE GENOMIC DNA]</scope>
    <source>
        <strain evidence="2 3">LG-2</strain>
    </source>
</reference>
<feature type="compositionally biased region" description="Acidic residues" evidence="1">
    <location>
        <begin position="88"/>
        <end position="99"/>
    </location>
</feature>
<keyword evidence="2" id="KW-0808">Transferase</keyword>
<dbReference type="Pfam" id="PF13177">
    <property type="entry name" value="DNA_pol3_delta2"/>
    <property type="match status" value="1"/>
</dbReference>
<accession>A0ABU1D5P6</accession>
<dbReference type="Proteomes" id="UP001232156">
    <property type="component" value="Unassembled WGS sequence"/>
</dbReference>
<dbReference type="SUPFAM" id="SSF52540">
    <property type="entry name" value="P-loop containing nucleoside triphosphate hydrolases"/>
    <property type="match status" value="1"/>
</dbReference>
<name>A0ABU1D5P6_9BURK</name>
<protein>
    <submittedName>
        <fullName evidence="2">DNA polymerase III subunit delta</fullName>
        <ecNumber evidence="2">2.7.7.7</ecNumber>
    </submittedName>
</protein>
<evidence type="ECO:0000313" key="2">
    <source>
        <dbReference type="EMBL" id="MDR4125759.1"/>
    </source>
</evidence>
<dbReference type="EMBL" id="JAUZQE010000012">
    <property type="protein sequence ID" value="MDR4125759.1"/>
    <property type="molecule type" value="Genomic_DNA"/>
</dbReference>
<dbReference type="RefSeq" id="WP_165276588.1">
    <property type="nucleotide sequence ID" value="NZ_JAUZQE010000012.1"/>
</dbReference>
<dbReference type="InterPro" id="IPR004622">
    <property type="entry name" value="DNA_pol_HolB"/>
</dbReference>
<dbReference type="PANTHER" id="PTHR11669">
    <property type="entry name" value="REPLICATION FACTOR C / DNA POLYMERASE III GAMMA-TAU SUBUNIT"/>
    <property type="match status" value="1"/>
</dbReference>
<dbReference type="EC" id="2.7.7.7" evidence="2"/>
<gene>
    <name evidence="2" type="primary">holB</name>
    <name evidence="2" type="ORF">Q8947_07140</name>
</gene>
<dbReference type="GO" id="GO:0003887">
    <property type="term" value="F:DNA-directed DNA polymerase activity"/>
    <property type="evidence" value="ECO:0007669"/>
    <property type="project" value="UniProtKB-EC"/>
</dbReference>
<keyword evidence="3" id="KW-1185">Reference proteome</keyword>
<dbReference type="PANTHER" id="PTHR11669:SF8">
    <property type="entry name" value="DNA POLYMERASE III SUBUNIT DELTA"/>
    <property type="match status" value="1"/>
</dbReference>
<dbReference type="Gene3D" id="3.40.50.300">
    <property type="entry name" value="P-loop containing nucleotide triphosphate hydrolases"/>
    <property type="match status" value="1"/>
</dbReference>
<proteinExistence type="predicted"/>
<feature type="region of interest" description="Disordered" evidence="1">
    <location>
        <begin position="87"/>
        <end position="107"/>
    </location>
</feature>
<evidence type="ECO:0000313" key="3">
    <source>
        <dbReference type="Proteomes" id="UP001232156"/>
    </source>
</evidence>
<evidence type="ECO:0000256" key="1">
    <source>
        <dbReference type="SAM" id="MobiDB-lite"/>
    </source>
</evidence>
<dbReference type="NCBIfam" id="TIGR00678">
    <property type="entry name" value="holB"/>
    <property type="match status" value="1"/>
</dbReference>
<keyword evidence="2" id="KW-0548">Nucleotidyltransferase</keyword>
<comment type="caution">
    <text evidence="2">The sequence shown here is derived from an EMBL/GenBank/DDBJ whole genome shotgun (WGS) entry which is preliminary data.</text>
</comment>
<organism evidence="2 3">
    <name type="scientific">Yanghanlia caeni</name>
    <dbReference type="NCBI Taxonomy" id="3064283"/>
    <lineage>
        <taxon>Bacteria</taxon>
        <taxon>Pseudomonadati</taxon>
        <taxon>Pseudomonadota</taxon>
        <taxon>Betaproteobacteria</taxon>
        <taxon>Burkholderiales</taxon>
        <taxon>Alcaligenaceae</taxon>
        <taxon>Yanghanlia</taxon>
    </lineage>
</organism>